<dbReference type="EMBL" id="CP061799">
    <property type="protein sequence ID" value="QTA78394.1"/>
    <property type="molecule type" value="Genomic_DNA"/>
</dbReference>
<name>A0A975B414_9BACT</name>
<gene>
    <name evidence="1" type="ORF">dnl_06160</name>
</gene>
<accession>A0A975B414</accession>
<reference evidence="1" key="1">
    <citation type="journal article" date="2021" name="Microb. Physiol.">
        <title>Proteogenomic Insights into the Physiology of Marine, Sulfate-Reducing, Filamentous Desulfonema limicola and Desulfonema magnum.</title>
        <authorList>
            <person name="Schnaars V."/>
            <person name="Wohlbrand L."/>
            <person name="Scheve S."/>
            <person name="Hinrichs C."/>
            <person name="Reinhardt R."/>
            <person name="Rabus R."/>
        </authorList>
    </citation>
    <scope>NUCLEOTIDE SEQUENCE</scope>
    <source>
        <strain evidence="1">5ac10</strain>
    </source>
</reference>
<dbReference type="RefSeq" id="WP_207690256.1">
    <property type="nucleotide sequence ID" value="NZ_CP061799.1"/>
</dbReference>
<dbReference type="AlphaFoldDB" id="A0A975B414"/>
<sequence length="124" mass="14830">MKFKDLSTETIEKIRSYRWDRIIEKHEGPEPWDSTLKYNRPEFMDINGYHVLLPLSPKHYPNITILRVLSCDDGNVLTIFLKDTTYYDSWLDSGFVTVCEKFPGEDFYLSVLYHEWFIIENPKD</sequence>
<evidence type="ECO:0000313" key="1">
    <source>
        <dbReference type="EMBL" id="QTA78394.1"/>
    </source>
</evidence>
<protein>
    <submittedName>
        <fullName evidence="1">Uncharacterized protein</fullName>
    </submittedName>
</protein>
<evidence type="ECO:0000313" key="2">
    <source>
        <dbReference type="Proteomes" id="UP000663720"/>
    </source>
</evidence>
<keyword evidence="2" id="KW-1185">Reference proteome</keyword>
<dbReference type="Proteomes" id="UP000663720">
    <property type="component" value="Chromosome"/>
</dbReference>
<proteinExistence type="predicted"/>
<organism evidence="1 2">
    <name type="scientific">Desulfonema limicola</name>
    <dbReference type="NCBI Taxonomy" id="45656"/>
    <lineage>
        <taxon>Bacteria</taxon>
        <taxon>Pseudomonadati</taxon>
        <taxon>Thermodesulfobacteriota</taxon>
        <taxon>Desulfobacteria</taxon>
        <taxon>Desulfobacterales</taxon>
        <taxon>Desulfococcaceae</taxon>
        <taxon>Desulfonema</taxon>
    </lineage>
</organism>
<dbReference type="KEGG" id="dli:dnl_06160"/>